<accession>A0A3D9H5Y8</accession>
<evidence type="ECO:0000256" key="1">
    <source>
        <dbReference type="SAM" id="SignalP"/>
    </source>
</evidence>
<comment type="caution">
    <text evidence="2">The sequence shown here is derived from an EMBL/GenBank/DDBJ whole genome shotgun (WGS) entry which is preliminary data.</text>
</comment>
<evidence type="ECO:0000313" key="2">
    <source>
        <dbReference type="EMBL" id="RED44862.1"/>
    </source>
</evidence>
<evidence type="ECO:0000313" key="3">
    <source>
        <dbReference type="Proteomes" id="UP000256845"/>
    </source>
</evidence>
<keyword evidence="3" id="KW-1185">Reference proteome</keyword>
<organism evidence="2 3">
    <name type="scientific">Aestuariispira insulae</name>
    <dbReference type="NCBI Taxonomy" id="1461337"/>
    <lineage>
        <taxon>Bacteria</taxon>
        <taxon>Pseudomonadati</taxon>
        <taxon>Pseudomonadota</taxon>
        <taxon>Alphaproteobacteria</taxon>
        <taxon>Rhodospirillales</taxon>
        <taxon>Kiloniellaceae</taxon>
        <taxon>Aestuariispira</taxon>
    </lineage>
</organism>
<proteinExistence type="predicted"/>
<reference evidence="2 3" key="1">
    <citation type="submission" date="2018-07" db="EMBL/GenBank/DDBJ databases">
        <title>Genomic Encyclopedia of Type Strains, Phase III (KMG-III): the genomes of soil and plant-associated and newly described type strains.</title>
        <authorList>
            <person name="Whitman W."/>
        </authorList>
    </citation>
    <scope>NUCLEOTIDE SEQUENCE [LARGE SCALE GENOMIC DNA]</scope>
    <source>
        <strain evidence="2 3">CECT 8488</strain>
    </source>
</reference>
<dbReference type="Proteomes" id="UP000256845">
    <property type="component" value="Unassembled WGS sequence"/>
</dbReference>
<sequence>MIKRLITYVTCFVFALSGCVSSNPGSGGGSSVGPLFSGSFFEPEDPPGTPRPKLDVIIPVFDPGIPEDEKKHKEEFVWPELRRAESVRFAMHMKKALEETEQFGAVRVTPDANATGDLYILGKIVKSTGKDVEFDLKVVDVAGKSWFSEDYEHEVSEAFHGNIRNEGKDPYEPAFQEAAADIVEELEDLRAKRLEDLQKLTEVRFGASFSEESFAQYLKQDNGRFEVVALPSDEDPMLNRVRAIRVRDQLYVDGLQTTYQNFSAQMQDSYTIWQEQALQEAVAREEAEQEAMNKKIGGILLIGLGIAAAVAGSNSGNSGRQTLGTAGAILGGVGGAALLADGFQTSEEAKVHRDALNELGKSMDVEIAPQVVEFENKTAELTGNAKEQFQQWRAFLKEIFAQEQTPDVAL</sequence>
<protein>
    <recommendedName>
        <fullName evidence="4">Lipoprotein</fullName>
    </recommendedName>
</protein>
<gene>
    <name evidence="2" type="ORF">DFP90_11367</name>
</gene>
<feature type="chain" id="PRO_5017654883" description="Lipoprotein" evidence="1">
    <location>
        <begin position="23"/>
        <end position="410"/>
    </location>
</feature>
<dbReference type="EMBL" id="QRDW01000013">
    <property type="protein sequence ID" value="RED44862.1"/>
    <property type="molecule type" value="Genomic_DNA"/>
</dbReference>
<keyword evidence="1" id="KW-0732">Signal</keyword>
<name>A0A3D9H5Y8_9PROT</name>
<evidence type="ECO:0008006" key="4">
    <source>
        <dbReference type="Google" id="ProtNLM"/>
    </source>
</evidence>
<dbReference type="RefSeq" id="WP_115938873.1">
    <property type="nucleotide sequence ID" value="NZ_QRDW01000013.1"/>
</dbReference>
<dbReference type="PROSITE" id="PS51257">
    <property type="entry name" value="PROKAR_LIPOPROTEIN"/>
    <property type="match status" value="1"/>
</dbReference>
<dbReference type="OrthoDB" id="5487683at2"/>
<dbReference type="AlphaFoldDB" id="A0A3D9H5Y8"/>
<feature type="signal peptide" evidence="1">
    <location>
        <begin position="1"/>
        <end position="22"/>
    </location>
</feature>